<feature type="compositionally biased region" description="Low complexity" evidence="1">
    <location>
        <begin position="169"/>
        <end position="184"/>
    </location>
</feature>
<evidence type="ECO:0000256" key="1">
    <source>
        <dbReference type="SAM" id="MobiDB-lite"/>
    </source>
</evidence>
<protein>
    <recommendedName>
        <fullName evidence="5">DNA modification methylase</fullName>
    </recommendedName>
</protein>
<evidence type="ECO:0000256" key="2">
    <source>
        <dbReference type="SAM" id="SignalP"/>
    </source>
</evidence>
<dbReference type="EMBL" id="BAABAZ010000004">
    <property type="protein sequence ID" value="GAA4283139.1"/>
    <property type="molecule type" value="Genomic_DNA"/>
</dbReference>
<comment type="caution">
    <text evidence="3">The sequence shown here is derived from an EMBL/GenBank/DDBJ whole genome shotgun (WGS) entry which is preliminary data.</text>
</comment>
<evidence type="ECO:0008006" key="5">
    <source>
        <dbReference type="Google" id="ProtNLM"/>
    </source>
</evidence>
<sequence>MKRLSRVALAAAAVALIAPVSGCAALLSAQQTAQYQYNGGDGASADFGDVAIRGLLLVGNGEGDANLFYAIVNNSDQEAQVEFEVGDATVSETVPAGGELLQNPDNPFLDQEPIVVSGYEGEPGALQDVEVTVNGESQTVRTQIVSDALPEYATLVPTAPAEGGEDPTDPAATETAGAEEPTAS</sequence>
<name>A0ABP8EGP3_9MICO</name>
<reference evidence="4" key="1">
    <citation type="journal article" date="2019" name="Int. J. Syst. Evol. Microbiol.">
        <title>The Global Catalogue of Microorganisms (GCM) 10K type strain sequencing project: providing services to taxonomists for standard genome sequencing and annotation.</title>
        <authorList>
            <consortium name="The Broad Institute Genomics Platform"/>
            <consortium name="The Broad Institute Genome Sequencing Center for Infectious Disease"/>
            <person name="Wu L."/>
            <person name="Ma J."/>
        </authorList>
    </citation>
    <scope>NUCLEOTIDE SEQUENCE [LARGE SCALE GENOMIC DNA]</scope>
    <source>
        <strain evidence="4">JCM 17458</strain>
    </source>
</reference>
<proteinExistence type="predicted"/>
<dbReference type="RefSeq" id="WP_236864392.1">
    <property type="nucleotide sequence ID" value="NZ_BAABAZ010000004.1"/>
</dbReference>
<feature type="signal peptide" evidence="2">
    <location>
        <begin position="1"/>
        <end position="24"/>
    </location>
</feature>
<gene>
    <name evidence="3" type="ORF">GCM10022261_06700</name>
</gene>
<evidence type="ECO:0000313" key="3">
    <source>
        <dbReference type="EMBL" id="GAA4283139.1"/>
    </source>
</evidence>
<feature type="region of interest" description="Disordered" evidence="1">
    <location>
        <begin position="157"/>
        <end position="184"/>
    </location>
</feature>
<dbReference type="Proteomes" id="UP001501586">
    <property type="component" value="Unassembled WGS sequence"/>
</dbReference>
<evidence type="ECO:0000313" key="4">
    <source>
        <dbReference type="Proteomes" id="UP001501586"/>
    </source>
</evidence>
<feature type="chain" id="PRO_5045985386" description="DNA modification methylase" evidence="2">
    <location>
        <begin position="25"/>
        <end position="184"/>
    </location>
</feature>
<keyword evidence="2" id="KW-0732">Signal</keyword>
<organism evidence="3 4">
    <name type="scientific">Brevibacterium daeguense</name>
    <dbReference type="NCBI Taxonomy" id="909936"/>
    <lineage>
        <taxon>Bacteria</taxon>
        <taxon>Bacillati</taxon>
        <taxon>Actinomycetota</taxon>
        <taxon>Actinomycetes</taxon>
        <taxon>Micrococcales</taxon>
        <taxon>Brevibacteriaceae</taxon>
        <taxon>Brevibacterium</taxon>
    </lineage>
</organism>
<keyword evidence="4" id="KW-1185">Reference proteome</keyword>
<accession>A0ABP8EGP3</accession>